<sequence length="333" mass="38255">MDTSTHITMGFGLAGLALLDPSIDSNPQLANAIMLCTVVGSNAPDFDYFIKLFKGNGMYVEHHRGASHSIPALFIWSLLISGITFSFFNDASFFQLFIWTLIAVVVHVVFDIFNAYGTQAGRPFTKKWLSINIIPLFDPFIMFIHFIGFTFWIIGFHPGFVFIYAYFIIIGYIILRFLIANRKKQLIGTEESQPSNRITLIPSIWLNKWDIVIEKEKSYDVGRIEGKAIIWYHHFDKYNNDSNIINKSLKDKNVNHFLANSKHTHVLTHPTSSGIEVRWIDLRFRNKNHYPYMAVVKFDKENNIQASYTGWVHNTSHLSEKLAKPERSIVANG</sequence>
<organism evidence="2 3">
    <name type="scientific">Metabacillus niabensis</name>
    <dbReference type="NCBI Taxonomy" id="324854"/>
    <lineage>
        <taxon>Bacteria</taxon>
        <taxon>Bacillati</taxon>
        <taxon>Bacillota</taxon>
        <taxon>Bacilli</taxon>
        <taxon>Bacillales</taxon>
        <taxon>Bacillaceae</taxon>
        <taxon>Metabacillus</taxon>
    </lineage>
</organism>
<accession>A0ABT9Z0W6</accession>
<name>A0ABT9Z0W6_9BACI</name>
<gene>
    <name evidence="2" type="ORF">J2S02_001527</name>
</gene>
<comment type="caution">
    <text evidence="2">The sequence shown here is derived from an EMBL/GenBank/DDBJ whole genome shotgun (WGS) entry which is preliminary data.</text>
</comment>
<feature type="transmembrane region" description="Helical" evidence="1">
    <location>
        <begin position="70"/>
        <end position="88"/>
    </location>
</feature>
<keyword evidence="3" id="KW-1185">Reference proteome</keyword>
<feature type="transmembrane region" description="Helical" evidence="1">
    <location>
        <begin position="160"/>
        <end position="179"/>
    </location>
</feature>
<feature type="transmembrane region" description="Helical" evidence="1">
    <location>
        <begin position="128"/>
        <end position="154"/>
    </location>
</feature>
<keyword evidence="1" id="KW-0812">Transmembrane</keyword>
<dbReference type="PANTHER" id="PTHR40031">
    <property type="entry name" value="HYPOTHETICAL MEMBRANE SPANNING PROTEIN"/>
    <property type="match status" value="1"/>
</dbReference>
<protein>
    <submittedName>
        <fullName evidence="2">Inner membrane protein</fullName>
    </submittedName>
</protein>
<feature type="transmembrane region" description="Helical" evidence="1">
    <location>
        <begin position="94"/>
        <end position="116"/>
    </location>
</feature>
<keyword evidence="1" id="KW-0472">Membrane</keyword>
<dbReference type="InterPro" id="IPR007404">
    <property type="entry name" value="YdjM-like"/>
</dbReference>
<evidence type="ECO:0000256" key="1">
    <source>
        <dbReference type="SAM" id="Phobius"/>
    </source>
</evidence>
<dbReference type="PANTHER" id="PTHR40031:SF1">
    <property type="entry name" value="MEMBRANE-BOUND METAL-DEPENDENT HYDROLASE"/>
    <property type="match status" value="1"/>
</dbReference>
<dbReference type="Pfam" id="PF04307">
    <property type="entry name" value="YdjM"/>
    <property type="match status" value="1"/>
</dbReference>
<evidence type="ECO:0000313" key="2">
    <source>
        <dbReference type="EMBL" id="MDQ0225198.1"/>
    </source>
</evidence>
<evidence type="ECO:0000313" key="3">
    <source>
        <dbReference type="Proteomes" id="UP001232245"/>
    </source>
</evidence>
<keyword evidence="1" id="KW-1133">Transmembrane helix</keyword>
<reference evidence="2 3" key="1">
    <citation type="submission" date="2023-07" db="EMBL/GenBank/DDBJ databases">
        <title>Genomic Encyclopedia of Type Strains, Phase IV (KMG-IV): sequencing the most valuable type-strain genomes for metagenomic binning, comparative biology and taxonomic classification.</title>
        <authorList>
            <person name="Goeker M."/>
        </authorList>
    </citation>
    <scope>NUCLEOTIDE SEQUENCE [LARGE SCALE GENOMIC DNA]</scope>
    <source>
        <strain evidence="2 3">DSM 17723</strain>
    </source>
</reference>
<dbReference type="RefSeq" id="WP_095301305.1">
    <property type="nucleotide sequence ID" value="NZ_CADEPK010000006.1"/>
</dbReference>
<dbReference type="EMBL" id="JAUSTZ010000002">
    <property type="protein sequence ID" value="MDQ0225198.1"/>
    <property type="molecule type" value="Genomic_DNA"/>
</dbReference>
<proteinExistence type="predicted"/>
<dbReference type="Proteomes" id="UP001232245">
    <property type="component" value="Unassembled WGS sequence"/>
</dbReference>
<dbReference type="InterPro" id="IPR053170">
    <property type="entry name" value="Transcription_regulator"/>
</dbReference>